<dbReference type="CDD" id="cd00063">
    <property type="entry name" value="FN3"/>
    <property type="match status" value="1"/>
</dbReference>
<dbReference type="SUPFAM" id="SSF48726">
    <property type="entry name" value="Immunoglobulin"/>
    <property type="match status" value="1"/>
</dbReference>
<dbReference type="GO" id="GO:0007155">
    <property type="term" value="P:cell adhesion"/>
    <property type="evidence" value="ECO:0007669"/>
    <property type="project" value="TreeGrafter"/>
</dbReference>
<evidence type="ECO:0000313" key="7">
    <source>
        <dbReference type="Proteomes" id="UP000694844"/>
    </source>
</evidence>
<organism evidence="7 8">
    <name type="scientific">Crassostrea virginica</name>
    <name type="common">Eastern oyster</name>
    <dbReference type="NCBI Taxonomy" id="6565"/>
    <lineage>
        <taxon>Eukaryota</taxon>
        <taxon>Metazoa</taxon>
        <taxon>Spiralia</taxon>
        <taxon>Lophotrochozoa</taxon>
        <taxon>Mollusca</taxon>
        <taxon>Bivalvia</taxon>
        <taxon>Autobranchia</taxon>
        <taxon>Pteriomorphia</taxon>
        <taxon>Ostreida</taxon>
        <taxon>Ostreoidea</taxon>
        <taxon>Ostreidae</taxon>
        <taxon>Crassostrea</taxon>
    </lineage>
</organism>
<dbReference type="PANTHER" id="PTHR12035">
    <property type="entry name" value="SIALIC ACID BINDING IMMUNOGLOBULIN-LIKE LECTIN"/>
    <property type="match status" value="1"/>
</dbReference>
<dbReference type="InterPro" id="IPR003961">
    <property type="entry name" value="FN3_dom"/>
</dbReference>
<keyword evidence="3 5" id="KW-1133">Transmembrane helix</keyword>
<protein>
    <submittedName>
        <fullName evidence="8">Synaptogenesis protein syg-2-like</fullName>
    </submittedName>
</protein>
<dbReference type="AlphaFoldDB" id="A0A8B8A7G9"/>
<proteinExistence type="predicted"/>
<reference evidence="8" key="1">
    <citation type="submission" date="2025-08" db="UniProtKB">
        <authorList>
            <consortium name="RefSeq"/>
        </authorList>
    </citation>
    <scope>IDENTIFICATION</scope>
    <source>
        <tissue evidence="8">Whole sample</tissue>
    </source>
</reference>
<gene>
    <name evidence="8" type="primary">LOC111099564</name>
</gene>
<dbReference type="Gene3D" id="2.60.40.10">
    <property type="entry name" value="Immunoglobulins"/>
    <property type="match status" value="2"/>
</dbReference>
<sequence length="456" mass="50737">MRGRSGTYDCLASNTVGTSDAVILVDVHYTPSIEEKKAKVVNESNKVSLTREIYSNPLSNVSWFDGSNLLKSEVAVNISILVIEEAKCTDTKNLTLTASNALQRNVSSLVELIVNCKPTSDINNITVGVSEDTGFVFSTIVIAYPKPYYVLLSEDGKRKNDILYNMTENAVNNFTIHFTKTTVEQDDYGTFVVYINNTFGKTFIYVKVIPQRKPDRPRDVETICNVKSAKIQWISSFNGGDPQTFTVHAFLEQQETSRSKLVHDGGENTLHNTQIQNLLPSTAYIFYVVAKNKHGNSSSEVNICKTLEETYTNYAPIIGGSLAGTILVVILILVTVFLICRRNTCTCEIEYGKRKRGKAGETNQKSSHYTGMTEYENTQRNVYDELTNNQSEYEDVSMEERDVNNANMYEDVGSTAKQVPSEDQSNVLCAKGSSTPSPERPLEGATGVYINTTFMN</sequence>
<evidence type="ECO:0000259" key="6">
    <source>
        <dbReference type="PROSITE" id="PS50853"/>
    </source>
</evidence>
<dbReference type="SUPFAM" id="SSF49265">
    <property type="entry name" value="Fibronectin type III"/>
    <property type="match status" value="1"/>
</dbReference>
<keyword evidence="2 5" id="KW-0812">Transmembrane</keyword>
<evidence type="ECO:0000256" key="4">
    <source>
        <dbReference type="ARBA" id="ARBA00023136"/>
    </source>
</evidence>
<dbReference type="GeneID" id="111099564"/>
<dbReference type="GO" id="GO:0033691">
    <property type="term" value="F:sialic acid binding"/>
    <property type="evidence" value="ECO:0007669"/>
    <property type="project" value="TreeGrafter"/>
</dbReference>
<dbReference type="PROSITE" id="PS50853">
    <property type="entry name" value="FN3"/>
    <property type="match status" value="1"/>
</dbReference>
<evidence type="ECO:0000256" key="5">
    <source>
        <dbReference type="SAM" id="Phobius"/>
    </source>
</evidence>
<evidence type="ECO:0000256" key="2">
    <source>
        <dbReference type="ARBA" id="ARBA00022692"/>
    </source>
</evidence>
<dbReference type="InterPro" id="IPR013783">
    <property type="entry name" value="Ig-like_fold"/>
</dbReference>
<keyword evidence="7" id="KW-1185">Reference proteome</keyword>
<dbReference type="PANTHER" id="PTHR12035:SF125">
    <property type="entry name" value="SIALIC ACID-BINDING IG-LIKE LECTIN 5"/>
    <property type="match status" value="1"/>
</dbReference>
<dbReference type="KEGG" id="cvn:111099564"/>
<accession>A0A8B8A7G9</accession>
<keyword evidence="4 5" id="KW-0472">Membrane</keyword>
<evidence type="ECO:0000256" key="1">
    <source>
        <dbReference type="ARBA" id="ARBA00004167"/>
    </source>
</evidence>
<feature type="transmembrane region" description="Helical" evidence="5">
    <location>
        <begin position="314"/>
        <end position="340"/>
    </location>
</feature>
<dbReference type="SMART" id="SM00060">
    <property type="entry name" value="FN3"/>
    <property type="match status" value="1"/>
</dbReference>
<comment type="subcellular location">
    <subcellularLocation>
        <location evidence="1">Membrane</location>
        <topology evidence="1">Single-pass membrane protein</topology>
    </subcellularLocation>
</comment>
<dbReference type="Proteomes" id="UP000694844">
    <property type="component" value="Chromosome 6"/>
</dbReference>
<dbReference type="InterPro" id="IPR036116">
    <property type="entry name" value="FN3_sf"/>
</dbReference>
<dbReference type="InterPro" id="IPR051036">
    <property type="entry name" value="SIGLEC"/>
</dbReference>
<dbReference type="OrthoDB" id="6161934at2759"/>
<dbReference type="GO" id="GO:0005886">
    <property type="term" value="C:plasma membrane"/>
    <property type="evidence" value="ECO:0007669"/>
    <property type="project" value="TreeGrafter"/>
</dbReference>
<evidence type="ECO:0000256" key="3">
    <source>
        <dbReference type="ARBA" id="ARBA00022989"/>
    </source>
</evidence>
<evidence type="ECO:0000313" key="8">
    <source>
        <dbReference type="RefSeq" id="XP_022286588.1"/>
    </source>
</evidence>
<dbReference type="InterPro" id="IPR036179">
    <property type="entry name" value="Ig-like_dom_sf"/>
</dbReference>
<name>A0A8B8A7G9_CRAVI</name>
<dbReference type="RefSeq" id="XP_022286588.1">
    <property type="nucleotide sequence ID" value="XM_022430880.1"/>
</dbReference>
<feature type="domain" description="Fibronectin type-III" evidence="6">
    <location>
        <begin position="213"/>
        <end position="309"/>
    </location>
</feature>